<keyword evidence="11" id="KW-1185">Reference proteome</keyword>
<feature type="transmembrane region" description="Helical" evidence="8">
    <location>
        <begin position="189"/>
        <end position="208"/>
    </location>
</feature>
<dbReference type="GO" id="GO:0015297">
    <property type="term" value="F:antiporter activity"/>
    <property type="evidence" value="ECO:0007669"/>
    <property type="project" value="UniProtKB-KW"/>
</dbReference>
<feature type="transmembrane region" description="Helical" evidence="8">
    <location>
        <begin position="157"/>
        <end position="177"/>
    </location>
</feature>
<name>A0A5B8XQZ3_9DELT</name>
<dbReference type="Gene3D" id="1.20.1530.20">
    <property type="match status" value="1"/>
</dbReference>
<evidence type="ECO:0000256" key="8">
    <source>
        <dbReference type="SAM" id="Phobius"/>
    </source>
</evidence>
<dbReference type="Pfam" id="PF00999">
    <property type="entry name" value="Na_H_Exchanger"/>
    <property type="match status" value="1"/>
</dbReference>
<dbReference type="KEGG" id="bbae:FRD01_09895"/>
<evidence type="ECO:0000256" key="4">
    <source>
        <dbReference type="ARBA" id="ARBA00022692"/>
    </source>
</evidence>
<dbReference type="OrthoDB" id="9781411at2"/>
<feature type="transmembrane region" description="Helical" evidence="8">
    <location>
        <begin position="100"/>
        <end position="120"/>
    </location>
</feature>
<evidence type="ECO:0000256" key="6">
    <source>
        <dbReference type="ARBA" id="ARBA00023065"/>
    </source>
</evidence>
<evidence type="ECO:0000259" key="9">
    <source>
        <dbReference type="Pfam" id="PF00999"/>
    </source>
</evidence>
<organism evidence="10 11">
    <name type="scientific">Microvenator marinus</name>
    <dbReference type="NCBI Taxonomy" id="2600177"/>
    <lineage>
        <taxon>Bacteria</taxon>
        <taxon>Deltaproteobacteria</taxon>
        <taxon>Bradymonadales</taxon>
        <taxon>Microvenatoraceae</taxon>
        <taxon>Microvenator</taxon>
    </lineage>
</organism>
<feature type="transmembrane region" description="Helical" evidence="8">
    <location>
        <begin position="18"/>
        <end position="35"/>
    </location>
</feature>
<keyword evidence="2" id="KW-0813">Transport</keyword>
<dbReference type="GO" id="GO:0016020">
    <property type="term" value="C:membrane"/>
    <property type="evidence" value="ECO:0007669"/>
    <property type="project" value="UniProtKB-SubCell"/>
</dbReference>
<reference evidence="10 11" key="1">
    <citation type="submission" date="2019-08" db="EMBL/GenBank/DDBJ databases">
        <authorList>
            <person name="Liang Q."/>
        </authorList>
    </citation>
    <scope>NUCLEOTIDE SEQUENCE [LARGE SCALE GENOMIC DNA]</scope>
    <source>
        <strain evidence="10 11">V1718</strain>
    </source>
</reference>
<dbReference type="Proteomes" id="UP000321595">
    <property type="component" value="Chromosome"/>
</dbReference>
<keyword evidence="3" id="KW-0050">Antiport</keyword>
<dbReference type="InterPro" id="IPR006153">
    <property type="entry name" value="Cation/H_exchanger_TM"/>
</dbReference>
<protein>
    <submittedName>
        <fullName evidence="10">Cation:proton antiporter</fullName>
    </submittedName>
</protein>
<evidence type="ECO:0000256" key="5">
    <source>
        <dbReference type="ARBA" id="ARBA00022989"/>
    </source>
</evidence>
<keyword evidence="7 8" id="KW-0472">Membrane</keyword>
<dbReference type="PANTHER" id="PTHR43562">
    <property type="entry name" value="NAPA-TYPE SODIUM/HYDROGEN ANTIPORTER"/>
    <property type="match status" value="1"/>
</dbReference>
<dbReference type="PANTHER" id="PTHR43562:SF4">
    <property type="entry name" value="NA(+)_H(+) ANTIPORTER NHAS5"/>
    <property type="match status" value="1"/>
</dbReference>
<proteinExistence type="predicted"/>
<feature type="transmembrane region" description="Helical" evidence="8">
    <location>
        <begin position="275"/>
        <end position="293"/>
    </location>
</feature>
<feature type="transmembrane region" description="Helical" evidence="8">
    <location>
        <begin position="42"/>
        <end position="61"/>
    </location>
</feature>
<feature type="transmembrane region" description="Helical" evidence="8">
    <location>
        <begin position="67"/>
        <end position="88"/>
    </location>
</feature>
<dbReference type="RefSeq" id="WP_146959232.1">
    <property type="nucleotide sequence ID" value="NZ_CP042467.1"/>
</dbReference>
<feature type="domain" description="Cation/H+ exchanger transmembrane" evidence="9">
    <location>
        <begin position="26"/>
        <end position="381"/>
    </location>
</feature>
<gene>
    <name evidence="10" type="ORF">FRD01_09895</name>
</gene>
<keyword evidence="4 8" id="KW-0812">Transmembrane</keyword>
<dbReference type="GO" id="GO:1902600">
    <property type="term" value="P:proton transmembrane transport"/>
    <property type="evidence" value="ECO:0007669"/>
    <property type="project" value="InterPro"/>
</dbReference>
<comment type="subcellular location">
    <subcellularLocation>
        <location evidence="1">Membrane</location>
        <topology evidence="1">Multi-pass membrane protein</topology>
    </subcellularLocation>
</comment>
<sequence length="826" mass="89078">MMSLIAALPTELPVTDPVLIFAIVMLILLIAPILIKLLRVPALIGLIAAGTVFGPNVLGVLDRDPTIVLLGTVGLLYIMFLAGLEVDLNEFAKAKVASGFYGILTFAIPQAGGLGIGLLLGYSLPASILLGSILASHTPIPYPVASRLKIHKTPSATMTMGGTIITNFLGLLVLAVIAGSAGGEINQEFWINLLVPLTIYGLVVFFGLPRLGRWFFSKVDPEATAEYVFVMAALFVCSYGAVVAGVEAIIGAFLAGLLLNRLIPESSTLMNRVNFVGNALFIPFFLLSVGMLVDPMVLISSWKAGLLMTLALIVTKVIGAVLAKLTFKFSFDEFMVVAGLSIPQAAATLAAVMIGYEMGLYDEVALNGVIMMILVSCSLGVFMVEKYGKNVAEALKDEAPKDDSTPHRIMLPLLNEESEMTLELAFALRGSSGEEALYPVTVVPDSEDEESSDEVARAEKLLQQAVTYMAGADIQAIPLTRVAANVPSGIKRAAIERRISDVIMPWDGKLSEGRIFGRTIDVLLSELKPQLLIANVQHPINTTQRLVVVVAEGAEQSVGFERSVKDLKQLASQLGAMITVISTHAQLDTLESTFQSTGASVAVSCVGFDSFDLMLAAAGERADENDLTIFVLPRPNNPTWRPELAALPRRISDLMTGSYVFIFPSEVVQTKQESAQVAEVLAKVRLHLGLQEPSIELVIRNILDAEFHLDHELPRRIAKILGENGQFTNVGEQGVVISAQNADFPCDVHIIATSDVPVQLSPRDNTDTRFVGLVLSCKARTQREHQERIQETIAAISHLQSVPGILKVYSPKEFVRRGGEKKESES</sequence>
<keyword evidence="5 8" id="KW-1133">Transmembrane helix</keyword>
<keyword evidence="6" id="KW-0406">Ion transport</keyword>
<evidence type="ECO:0000256" key="1">
    <source>
        <dbReference type="ARBA" id="ARBA00004141"/>
    </source>
</evidence>
<feature type="transmembrane region" description="Helical" evidence="8">
    <location>
        <begin position="228"/>
        <end position="255"/>
    </location>
</feature>
<dbReference type="EMBL" id="CP042467">
    <property type="protein sequence ID" value="QED27547.1"/>
    <property type="molecule type" value="Genomic_DNA"/>
</dbReference>
<feature type="transmembrane region" description="Helical" evidence="8">
    <location>
        <begin position="334"/>
        <end position="352"/>
    </location>
</feature>
<dbReference type="AlphaFoldDB" id="A0A5B8XQZ3"/>
<feature type="transmembrane region" description="Helical" evidence="8">
    <location>
        <begin position="126"/>
        <end position="145"/>
    </location>
</feature>
<evidence type="ECO:0000313" key="11">
    <source>
        <dbReference type="Proteomes" id="UP000321595"/>
    </source>
</evidence>
<evidence type="ECO:0000256" key="3">
    <source>
        <dbReference type="ARBA" id="ARBA00022449"/>
    </source>
</evidence>
<feature type="transmembrane region" description="Helical" evidence="8">
    <location>
        <begin position="305"/>
        <end position="322"/>
    </location>
</feature>
<evidence type="ECO:0000313" key="10">
    <source>
        <dbReference type="EMBL" id="QED27547.1"/>
    </source>
</evidence>
<dbReference type="InterPro" id="IPR038770">
    <property type="entry name" value="Na+/solute_symporter_sf"/>
</dbReference>
<dbReference type="Gene3D" id="3.40.50.12370">
    <property type="match status" value="1"/>
</dbReference>
<evidence type="ECO:0000256" key="2">
    <source>
        <dbReference type="ARBA" id="ARBA00022448"/>
    </source>
</evidence>
<accession>A0A5B8XQZ3</accession>
<evidence type="ECO:0000256" key="7">
    <source>
        <dbReference type="ARBA" id="ARBA00023136"/>
    </source>
</evidence>